<evidence type="ECO:0000313" key="2">
    <source>
        <dbReference type="Proteomes" id="UP000322667"/>
    </source>
</evidence>
<keyword evidence="2" id="KW-1185">Reference proteome</keyword>
<gene>
    <name evidence="1" type="ORF">ES332_A13G051700v1</name>
</gene>
<accession>A0A5D2MGI8</accession>
<evidence type="ECO:0008006" key="3">
    <source>
        <dbReference type="Google" id="ProtNLM"/>
    </source>
</evidence>
<protein>
    <recommendedName>
        <fullName evidence="3">Transposon TX1</fullName>
    </recommendedName>
</protein>
<reference evidence="1 2" key="1">
    <citation type="submission" date="2019-07" db="EMBL/GenBank/DDBJ databases">
        <title>WGS assembly of Gossypium tomentosum.</title>
        <authorList>
            <person name="Chen Z.J."/>
            <person name="Sreedasyam A."/>
            <person name="Ando A."/>
            <person name="Song Q."/>
            <person name="De L."/>
            <person name="Hulse-Kemp A."/>
            <person name="Ding M."/>
            <person name="Ye W."/>
            <person name="Kirkbride R."/>
            <person name="Jenkins J."/>
            <person name="Plott C."/>
            <person name="Lovell J."/>
            <person name="Lin Y.-M."/>
            <person name="Vaughn R."/>
            <person name="Liu B."/>
            <person name="Li W."/>
            <person name="Simpson S."/>
            <person name="Scheffler B."/>
            <person name="Saski C."/>
            <person name="Grover C."/>
            <person name="Hu G."/>
            <person name="Conover J."/>
            <person name="Carlson J."/>
            <person name="Shu S."/>
            <person name="Boston L."/>
            <person name="Williams M."/>
            <person name="Peterson D."/>
            <person name="Mcgee K."/>
            <person name="Jones D."/>
            <person name="Wendel J."/>
            <person name="Stelly D."/>
            <person name="Grimwood J."/>
            <person name="Schmutz J."/>
        </authorList>
    </citation>
    <scope>NUCLEOTIDE SEQUENCE [LARGE SCALE GENOMIC DNA]</scope>
    <source>
        <strain evidence="1">7179.01</strain>
    </source>
</reference>
<evidence type="ECO:0000313" key="1">
    <source>
        <dbReference type="EMBL" id="TYH90486.1"/>
    </source>
</evidence>
<dbReference type="EMBL" id="CM017622">
    <property type="protein sequence ID" value="TYH90486.1"/>
    <property type="molecule type" value="Genomic_DNA"/>
</dbReference>
<sequence>MERVLDNEEMLWKQKSHSNWLMLGDRNTKYFHSQANNRRRVNQINALKLEDGMWCYEEERLKYEAISFYQRLYTEEKGNMGNFPVRRMVPTVEAEIIEALDRKVTIQEVHDTLFGGRNIMDNVVLV</sequence>
<proteinExistence type="predicted"/>
<dbReference type="Proteomes" id="UP000322667">
    <property type="component" value="Chromosome A13"/>
</dbReference>
<dbReference type="AlphaFoldDB" id="A0A5D2MGI8"/>
<name>A0A5D2MGI8_GOSTO</name>
<organism evidence="1 2">
    <name type="scientific">Gossypium tomentosum</name>
    <name type="common">Hawaiian cotton</name>
    <name type="synonym">Gossypium sandvicense</name>
    <dbReference type="NCBI Taxonomy" id="34277"/>
    <lineage>
        <taxon>Eukaryota</taxon>
        <taxon>Viridiplantae</taxon>
        <taxon>Streptophyta</taxon>
        <taxon>Embryophyta</taxon>
        <taxon>Tracheophyta</taxon>
        <taxon>Spermatophyta</taxon>
        <taxon>Magnoliopsida</taxon>
        <taxon>eudicotyledons</taxon>
        <taxon>Gunneridae</taxon>
        <taxon>Pentapetalae</taxon>
        <taxon>rosids</taxon>
        <taxon>malvids</taxon>
        <taxon>Malvales</taxon>
        <taxon>Malvaceae</taxon>
        <taxon>Malvoideae</taxon>
        <taxon>Gossypium</taxon>
    </lineage>
</organism>
<dbReference type="SMR" id="A0A5D2MGI8"/>